<gene>
    <name evidence="7" type="primary">LOC102210938</name>
</gene>
<dbReference type="GO" id="GO:0008053">
    <property type="term" value="P:mitochondrial fusion"/>
    <property type="evidence" value="ECO:0007669"/>
    <property type="project" value="TreeGrafter"/>
</dbReference>
<reference evidence="7" key="1">
    <citation type="submission" date="2025-08" db="UniProtKB">
        <authorList>
            <consortium name="RefSeq"/>
        </authorList>
    </citation>
    <scope>IDENTIFICATION</scope>
</reference>
<dbReference type="RefSeq" id="XP_005742941.1">
    <property type="nucleotide sequence ID" value="XM_005742884.2"/>
</dbReference>
<dbReference type="InterPro" id="IPR026298">
    <property type="entry name" value="Bcl-2_fam"/>
</dbReference>
<dbReference type="AlphaFoldDB" id="A0A9Y3VQ55"/>
<dbReference type="InterPro" id="IPR036834">
    <property type="entry name" value="Bcl-2-like_sf"/>
</dbReference>
<keyword evidence="6" id="KW-1185">Reference proteome</keyword>
<dbReference type="GO" id="GO:0051400">
    <property type="term" value="F:BH domain binding"/>
    <property type="evidence" value="ECO:0007669"/>
    <property type="project" value="TreeGrafter"/>
</dbReference>
<dbReference type="PRINTS" id="PR01862">
    <property type="entry name" value="BCL2FAMILY"/>
</dbReference>
<dbReference type="Proteomes" id="UP000695023">
    <property type="component" value="Unplaced"/>
</dbReference>
<feature type="region of interest" description="Disordered" evidence="3">
    <location>
        <begin position="101"/>
        <end position="124"/>
    </location>
</feature>
<dbReference type="GO" id="GO:0001836">
    <property type="term" value="P:release of cytochrome c from mitochondria"/>
    <property type="evidence" value="ECO:0007669"/>
    <property type="project" value="TreeGrafter"/>
</dbReference>
<feature type="transmembrane region" description="Helical" evidence="4">
    <location>
        <begin position="283"/>
        <end position="301"/>
    </location>
</feature>
<keyword evidence="4" id="KW-0812">Transmembrane</keyword>
<dbReference type="GO" id="GO:0097192">
    <property type="term" value="P:extrinsic apoptotic signaling pathway in absence of ligand"/>
    <property type="evidence" value="ECO:0007669"/>
    <property type="project" value="TreeGrafter"/>
</dbReference>
<organism evidence="6 7">
    <name type="scientific">Pundamilia nyererei</name>
    <dbReference type="NCBI Taxonomy" id="303518"/>
    <lineage>
        <taxon>Eukaryota</taxon>
        <taxon>Metazoa</taxon>
        <taxon>Chordata</taxon>
        <taxon>Craniata</taxon>
        <taxon>Vertebrata</taxon>
        <taxon>Euteleostomi</taxon>
        <taxon>Actinopterygii</taxon>
        <taxon>Neopterygii</taxon>
        <taxon>Teleostei</taxon>
        <taxon>Neoteleostei</taxon>
        <taxon>Acanthomorphata</taxon>
        <taxon>Ovalentaria</taxon>
        <taxon>Cichlomorphae</taxon>
        <taxon>Cichliformes</taxon>
        <taxon>Cichlidae</taxon>
        <taxon>African cichlids</taxon>
        <taxon>Pseudocrenilabrinae</taxon>
        <taxon>Haplochromini</taxon>
        <taxon>Pundamilia</taxon>
    </lineage>
</organism>
<dbReference type="GO" id="GO:0005741">
    <property type="term" value="C:mitochondrial outer membrane"/>
    <property type="evidence" value="ECO:0007669"/>
    <property type="project" value="TreeGrafter"/>
</dbReference>
<dbReference type="InterPro" id="IPR046371">
    <property type="entry name" value="Bcl-2_BH1-3"/>
</dbReference>
<feature type="domain" description="Bcl-2 Bcl-2 homology region 1-3" evidence="5">
    <location>
        <begin position="179"/>
        <end position="273"/>
    </location>
</feature>
<dbReference type="GO" id="GO:0015267">
    <property type="term" value="F:channel activity"/>
    <property type="evidence" value="ECO:0007669"/>
    <property type="project" value="TreeGrafter"/>
</dbReference>
<keyword evidence="4" id="KW-0472">Membrane</keyword>
<evidence type="ECO:0000256" key="4">
    <source>
        <dbReference type="SAM" id="Phobius"/>
    </source>
</evidence>
<keyword evidence="2" id="KW-0053">Apoptosis</keyword>
<dbReference type="Gene3D" id="1.10.437.10">
    <property type="entry name" value="Blc2-like"/>
    <property type="match status" value="1"/>
</dbReference>
<dbReference type="SUPFAM" id="SSF56854">
    <property type="entry name" value="Bcl-2 inhibitors of programmed cell death"/>
    <property type="match status" value="1"/>
</dbReference>
<dbReference type="Pfam" id="PF00452">
    <property type="entry name" value="Bcl-2"/>
    <property type="match status" value="1"/>
</dbReference>
<evidence type="ECO:0000313" key="6">
    <source>
        <dbReference type="Proteomes" id="UP000695023"/>
    </source>
</evidence>
<evidence type="ECO:0000256" key="3">
    <source>
        <dbReference type="SAM" id="MobiDB-lite"/>
    </source>
</evidence>
<dbReference type="PANTHER" id="PTHR11256:SF10">
    <property type="entry name" value="BCL-2-RELATED PROTEIN A1"/>
    <property type="match status" value="1"/>
</dbReference>
<evidence type="ECO:0000256" key="1">
    <source>
        <dbReference type="ARBA" id="ARBA00009458"/>
    </source>
</evidence>
<dbReference type="PROSITE" id="PS50062">
    <property type="entry name" value="BCL2_FAMILY"/>
    <property type="match status" value="1"/>
</dbReference>
<comment type="similarity">
    <text evidence="1">Belongs to the Bcl-2 family.</text>
</comment>
<dbReference type="PANTHER" id="PTHR11256">
    <property type="entry name" value="BCL-2 RELATED"/>
    <property type="match status" value="1"/>
</dbReference>
<evidence type="ECO:0000259" key="5">
    <source>
        <dbReference type="SMART" id="SM00337"/>
    </source>
</evidence>
<dbReference type="GeneID" id="102210938"/>
<dbReference type="GO" id="GO:0008630">
    <property type="term" value="P:intrinsic apoptotic signaling pathway in response to DNA damage"/>
    <property type="evidence" value="ECO:0007669"/>
    <property type="project" value="TreeGrafter"/>
</dbReference>
<sequence>MTAHLTAVVKKQNAITNITSSGPWGKCPALTMMVRTEYLNCGRTQSKTDKYSSVGRFLGEYLHLWDFCEACLRTAGPVATILPYHFRVLLLKGGFPQTRFGSMADGRGGQNPEQEPRGAAGGDDVIDDSILEEGAVVFRGYVIAHINTEEPSRHVTSEDLGGRPDEQQDPQVKEVVEQLRKIADSLNRNAELQRLINQVQGNCVQDVFMAVARNIFADGINWGRVVALFHLACKLIHKAITANHLENIQMIISWVLQVIREQVYSWLVAQGGWEGVIRGFSRWRTAAMVASVVLVVAFVYYRKVR</sequence>
<dbReference type="CDD" id="cd06845">
    <property type="entry name" value="Bcl-2_like"/>
    <property type="match status" value="1"/>
</dbReference>
<dbReference type="GO" id="GO:0042981">
    <property type="term" value="P:regulation of apoptotic process"/>
    <property type="evidence" value="ECO:0007669"/>
    <property type="project" value="InterPro"/>
</dbReference>
<proteinExistence type="inferred from homology"/>
<dbReference type="SMART" id="SM00337">
    <property type="entry name" value="BCL"/>
    <property type="match status" value="1"/>
</dbReference>
<evidence type="ECO:0000313" key="7">
    <source>
        <dbReference type="RefSeq" id="XP_005742941.1"/>
    </source>
</evidence>
<dbReference type="InterPro" id="IPR002475">
    <property type="entry name" value="Bcl2-like"/>
</dbReference>
<accession>A0A9Y3VQ55</accession>
<evidence type="ECO:0000256" key="2">
    <source>
        <dbReference type="ARBA" id="ARBA00022703"/>
    </source>
</evidence>
<keyword evidence="4" id="KW-1133">Transmembrane helix</keyword>
<name>A0A9Y3VQ55_9CICH</name>
<protein>
    <submittedName>
        <fullName evidence="7">Apoptosis regulator BAX</fullName>
    </submittedName>
</protein>